<evidence type="ECO:0000313" key="1">
    <source>
        <dbReference type="EMBL" id="KPJ51099.1"/>
    </source>
</evidence>
<dbReference type="AlphaFoldDB" id="A0A0S7WLQ5"/>
<organism evidence="1 2">
    <name type="scientific">candidate division TA06 bacterium DG_26</name>
    <dbReference type="NCBI Taxonomy" id="1703771"/>
    <lineage>
        <taxon>Bacteria</taxon>
        <taxon>Bacteria division TA06</taxon>
    </lineage>
</organism>
<protein>
    <submittedName>
        <fullName evidence="1">Uncharacterized protein</fullName>
    </submittedName>
</protein>
<gene>
    <name evidence="1" type="ORF">AMJ40_00915</name>
</gene>
<accession>A0A0S7WLQ5</accession>
<reference evidence="1 2" key="1">
    <citation type="journal article" date="2015" name="Microbiome">
        <title>Genomic resolution of linkages in carbon, nitrogen, and sulfur cycling among widespread estuary sediment bacteria.</title>
        <authorList>
            <person name="Baker B.J."/>
            <person name="Lazar C.S."/>
            <person name="Teske A.P."/>
            <person name="Dick G.J."/>
        </authorList>
    </citation>
    <scope>NUCLEOTIDE SEQUENCE [LARGE SCALE GENOMIC DNA]</scope>
    <source>
        <strain evidence="1">DG_26</strain>
    </source>
</reference>
<sequence length="113" mass="13977">MKTLLEEAKIARTVREMKRSSFTVLEFIERFRKLYPEEWERLVKRFGRFGEKRRYTVNTYLSNRLDVYSHKGYSLLVPFRRYKEARFTDYRGTREDEKRSFGSQWIAVFRKKD</sequence>
<dbReference type="Proteomes" id="UP000051124">
    <property type="component" value="Unassembled WGS sequence"/>
</dbReference>
<name>A0A0S7WLQ5_UNCT6</name>
<dbReference type="EMBL" id="LIZT01000006">
    <property type="protein sequence ID" value="KPJ51099.1"/>
    <property type="molecule type" value="Genomic_DNA"/>
</dbReference>
<proteinExistence type="predicted"/>
<comment type="caution">
    <text evidence="1">The sequence shown here is derived from an EMBL/GenBank/DDBJ whole genome shotgun (WGS) entry which is preliminary data.</text>
</comment>
<evidence type="ECO:0000313" key="2">
    <source>
        <dbReference type="Proteomes" id="UP000051124"/>
    </source>
</evidence>